<gene>
    <name evidence="1" type="ORF">FD02_GL001464</name>
</gene>
<sequence length="205" mass="23718">MPRRIATALAILQNEAENEDGMKIWRTQTIRGGMLMQPHSRETLLIAAREHYDRLWQLITALPDHGRSGTFHFTNPETSVKDVLVHLGAWQQLYLNWSQANLSDQPARFLPRPYTWHTTDQLNAKILADHRATTFQEAADALDQTQTKIIRQVEAAIDEELFSRTLYPWTGHASLGDYARIVTVANYDWAFKLLRHYRHAQLQTT</sequence>
<dbReference type="Gene3D" id="1.20.120.450">
    <property type="entry name" value="dinb family like domain"/>
    <property type="match status" value="1"/>
</dbReference>
<dbReference type="AlphaFoldDB" id="A0A0R1JMR0"/>
<evidence type="ECO:0008006" key="3">
    <source>
        <dbReference type="Google" id="ProtNLM"/>
    </source>
</evidence>
<dbReference type="EMBL" id="AZDJ01000022">
    <property type="protein sequence ID" value="KRK72492.1"/>
    <property type="molecule type" value="Genomic_DNA"/>
</dbReference>
<dbReference type="PANTHER" id="PTHR40658">
    <property type="match status" value="1"/>
</dbReference>
<keyword evidence="2" id="KW-1185">Reference proteome</keyword>
<evidence type="ECO:0000313" key="2">
    <source>
        <dbReference type="Proteomes" id="UP000051804"/>
    </source>
</evidence>
<dbReference type="STRING" id="1291734.FD02_GL001464"/>
<dbReference type="PATRIC" id="fig|1291734.4.peg.1507"/>
<name>A0A0R1JMR0_9LACO</name>
<organism evidence="1 2">
    <name type="scientific">Lacticaseibacillus nasuensis JCM 17158</name>
    <dbReference type="NCBI Taxonomy" id="1291734"/>
    <lineage>
        <taxon>Bacteria</taxon>
        <taxon>Bacillati</taxon>
        <taxon>Bacillota</taxon>
        <taxon>Bacilli</taxon>
        <taxon>Lactobacillales</taxon>
        <taxon>Lactobacillaceae</taxon>
        <taxon>Lacticaseibacillus</taxon>
    </lineage>
</organism>
<dbReference type="PANTHER" id="PTHR40658:SF4">
    <property type="entry name" value="HYPOTHETICAL CYTOSOLIC PROTEIN"/>
    <property type="match status" value="1"/>
</dbReference>
<comment type="caution">
    <text evidence="1">The sequence shown here is derived from an EMBL/GenBank/DDBJ whole genome shotgun (WGS) entry which is preliminary data.</text>
</comment>
<dbReference type="InterPro" id="IPR034660">
    <property type="entry name" value="DinB/YfiT-like"/>
</dbReference>
<dbReference type="Pfam" id="PF08020">
    <property type="entry name" value="DUF1706"/>
    <property type="match status" value="1"/>
</dbReference>
<dbReference type="OrthoDB" id="9786621at2"/>
<accession>A0A0R1JMR0</accession>
<dbReference type="Proteomes" id="UP000051804">
    <property type="component" value="Unassembled WGS sequence"/>
</dbReference>
<proteinExistence type="predicted"/>
<evidence type="ECO:0000313" key="1">
    <source>
        <dbReference type="EMBL" id="KRK72492.1"/>
    </source>
</evidence>
<protein>
    <recommendedName>
        <fullName evidence="3">ClbS/DfsB family four-helix bundle protein</fullName>
    </recommendedName>
</protein>
<dbReference type="InterPro" id="IPR012550">
    <property type="entry name" value="DUF1706"/>
</dbReference>
<reference evidence="1 2" key="1">
    <citation type="journal article" date="2015" name="Genome Announc.">
        <title>Expanding the biotechnology potential of lactobacilli through comparative genomics of 213 strains and associated genera.</title>
        <authorList>
            <person name="Sun Z."/>
            <person name="Harris H.M."/>
            <person name="McCann A."/>
            <person name="Guo C."/>
            <person name="Argimon S."/>
            <person name="Zhang W."/>
            <person name="Yang X."/>
            <person name="Jeffery I.B."/>
            <person name="Cooney J.C."/>
            <person name="Kagawa T.F."/>
            <person name="Liu W."/>
            <person name="Song Y."/>
            <person name="Salvetti E."/>
            <person name="Wrobel A."/>
            <person name="Rasinkangas P."/>
            <person name="Parkhill J."/>
            <person name="Rea M.C."/>
            <person name="O'Sullivan O."/>
            <person name="Ritari J."/>
            <person name="Douillard F.P."/>
            <person name="Paul Ross R."/>
            <person name="Yang R."/>
            <person name="Briner A.E."/>
            <person name="Felis G.E."/>
            <person name="de Vos W.M."/>
            <person name="Barrangou R."/>
            <person name="Klaenhammer T.R."/>
            <person name="Caufield P.W."/>
            <person name="Cui Y."/>
            <person name="Zhang H."/>
            <person name="O'Toole P.W."/>
        </authorList>
    </citation>
    <scope>NUCLEOTIDE SEQUENCE [LARGE SCALE GENOMIC DNA]</scope>
    <source>
        <strain evidence="1 2">JCM 17158</strain>
    </source>
</reference>